<name>A0A0F9JTB3_9ZZZZ</name>
<protein>
    <submittedName>
        <fullName evidence="2">Uncharacterized protein</fullName>
    </submittedName>
</protein>
<organism evidence="2">
    <name type="scientific">marine sediment metagenome</name>
    <dbReference type="NCBI Taxonomy" id="412755"/>
    <lineage>
        <taxon>unclassified sequences</taxon>
        <taxon>metagenomes</taxon>
        <taxon>ecological metagenomes</taxon>
    </lineage>
</organism>
<accession>A0A0F9JTB3</accession>
<proteinExistence type="predicted"/>
<gene>
    <name evidence="2" type="ORF">LCGC14_1415670</name>
</gene>
<feature type="coiled-coil region" evidence="1">
    <location>
        <begin position="299"/>
        <end position="368"/>
    </location>
</feature>
<dbReference type="AlphaFoldDB" id="A0A0F9JTB3"/>
<sequence length="472" mass="53505">MGFGHLNDSRYEPPKKVTVTNIAIVVAERLRRYSIMSGYDNKLRLEIIRKNELLESLRTSLTAANGRYEELRQILDGKSESMTHDDAVRELQYFTAVDASPPGPHGRHDKDWGTIVGSLKHALAAATLRARKFYKPDGSFELLEDEVAVKLRRIEYARWLQDAKSDLIDAKVRIGELVTWKNKHIDDADDLVAANKRADTTETDAVASDKVWRGRVSDLHHSIAKGILDLANADKAIEKLSGDAGLLRIDLEAAKRDIAVANEKLSKTRHQKDWETILGHRDRKIVHLQAVIATANKVIDQHARTIVRLRAALTEANELVRMAEQKEGETWQAEGNARQCRVNAEINLDIANKEIESLRGQLMDIREMNGDVVAIDGISEFEKGKFMQALEDTTRFDEMIVDMKRQLTDAKETGEKWARIALQYEASGRRTNTETVNQFAIRLSDEADRTEMIGKMRELVFLKLKVLSRFLS</sequence>
<evidence type="ECO:0000313" key="2">
    <source>
        <dbReference type="EMBL" id="KKM72928.1"/>
    </source>
</evidence>
<keyword evidence="1" id="KW-0175">Coiled coil</keyword>
<reference evidence="2" key="1">
    <citation type="journal article" date="2015" name="Nature">
        <title>Complex archaea that bridge the gap between prokaryotes and eukaryotes.</title>
        <authorList>
            <person name="Spang A."/>
            <person name="Saw J.H."/>
            <person name="Jorgensen S.L."/>
            <person name="Zaremba-Niedzwiedzka K."/>
            <person name="Martijn J."/>
            <person name="Lind A.E."/>
            <person name="van Eijk R."/>
            <person name="Schleper C."/>
            <person name="Guy L."/>
            <person name="Ettema T.J."/>
        </authorList>
    </citation>
    <scope>NUCLEOTIDE SEQUENCE</scope>
</reference>
<dbReference type="EMBL" id="LAZR01009384">
    <property type="protein sequence ID" value="KKM72928.1"/>
    <property type="molecule type" value="Genomic_DNA"/>
</dbReference>
<evidence type="ECO:0000256" key="1">
    <source>
        <dbReference type="SAM" id="Coils"/>
    </source>
</evidence>
<comment type="caution">
    <text evidence="2">The sequence shown here is derived from an EMBL/GenBank/DDBJ whole genome shotgun (WGS) entry which is preliminary data.</text>
</comment>